<evidence type="ECO:0000259" key="2">
    <source>
        <dbReference type="Pfam" id="PF14291"/>
    </source>
</evidence>
<dbReference type="PANTHER" id="PTHR45749">
    <property type="match status" value="1"/>
</dbReference>
<sequence>SGEENKHVLSQTVLAVVFLAKQGLSFRGHRDDKIDFSNDSSNQGNFVATLQLMSKNDELLHKHLLSAKRNAKYTSKTIQNQITHIYAIKIRKSLHATADIISSKIISAITEELIRLDVKKICGQAYDGASVMSPSKAGVQAQIKEKRDPDVYEALCMVSSVTTRIRTIRKAIDTNFPSWYSKIMKLANDVGATETVPRKTRLNDRFTMENNQHLHSLLSLIPSVFLANSDQELKSKYFDFWFNKMPFPHSLSGELARWKLMWIEHTDTGDNILPSNFLQSLGACDSQSLPNVYHLLDIGCTLPITSSEAERTFSLLRCLKTYTRSTLNEEHFSDLAVIAMHYAQRIPVSDIIQAFIQQQPRRIYQRSVQD</sequence>
<dbReference type="Pfam" id="PF14291">
    <property type="entry name" value="DUF4371"/>
    <property type="match status" value="1"/>
</dbReference>
<dbReference type="EnsemblMetazoa" id="Aqu2.1.41728_001">
    <property type="protein sequence ID" value="Aqu2.1.41728_001"/>
    <property type="gene ID" value="Aqu2.1.41728"/>
</dbReference>
<organism evidence="3">
    <name type="scientific">Amphimedon queenslandica</name>
    <name type="common">Sponge</name>
    <dbReference type="NCBI Taxonomy" id="400682"/>
    <lineage>
        <taxon>Eukaryota</taxon>
        <taxon>Metazoa</taxon>
        <taxon>Porifera</taxon>
        <taxon>Demospongiae</taxon>
        <taxon>Heteroscleromorpha</taxon>
        <taxon>Haplosclerida</taxon>
        <taxon>Niphatidae</taxon>
        <taxon>Amphimedon</taxon>
    </lineage>
</organism>
<evidence type="ECO:0008006" key="4">
    <source>
        <dbReference type="Google" id="ProtNLM"/>
    </source>
</evidence>
<dbReference type="GO" id="GO:0046983">
    <property type="term" value="F:protein dimerization activity"/>
    <property type="evidence" value="ECO:0007669"/>
    <property type="project" value="InterPro"/>
</dbReference>
<dbReference type="STRING" id="400682.A0A1X7VQL7"/>
<evidence type="ECO:0000313" key="3">
    <source>
        <dbReference type="EnsemblMetazoa" id="Aqu2.1.41728_001"/>
    </source>
</evidence>
<evidence type="ECO:0000259" key="1">
    <source>
        <dbReference type="Pfam" id="PF05699"/>
    </source>
</evidence>
<dbReference type="PANTHER" id="PTHR45749:SF21">
    <property type="entry name" value="DUF4371 DOMAIN-CONTAINING PROTEIN"/>
    <property type="match status" value="1"/>
</dbReference>
<dbReference type="OrthoDB" id="10023262at2759"/>
<protein>
    <recommendedName>
        <fullName evidence="4">HAT C-terminal dimerisation domain-containing protein</fullName>
    </recommendedName>
</protein>
<feature type="domain" description="DUF4371" evidence="2">
    <location>
        <begin position="17"/>
        <end position="95"/>
    </location>
</feature>
<dbReference type="Pfam" id="PF05699">
    <property type="entry name" value="Dimer_Tnp_hAT"/>
    <property type="match status" value="1"/>
</dbReference>
<dbReference type="AlphaFoldDB" id="A0A1X7VQL7"/>
<reference evidence="3" key="1">
    <citation type="submission" date="2017-05" db="UniProtKB">
        <authorList>
            <consortium name="EnsemblMetazoa"/>
        </authorList>
    </citation>
    <scope>IDENTIFICATION</scope>
</reference>
<accession>A0A1X7VQL7</accession>
<dbReference type="InterPro" id="IPR008906">
    <property type="entry name" value="HATC_C_dom"/>
</dbReference>
<name>A0A1X7VQL7_AMPQE</name>
<dbReference type="InParanoid" id="A0A1X7VQL7"/>
<dbReference type="InterPro" id="IPR025398">
    <property type="entry name" value="DUF4371"/>
</dbReference>
<dbReference type="eggNOG" id="ENOG502QQVP">
    <property type="taxonomic scope" value="Eukaryota"/>
</dbReference>
<feature type="domain" description="HAT C-terminal dimerisation" evidence="1">
    <location>
        <begin position="272"/>
        <end position="341"/>
    </location>
</feature>
<proteinExistence type="predicted"/>